<keyword evidence="6 11" id="KW-0547">Nucleotide-binding</keyword>
<dbReference type="InterPro" id="IPR001611">
    <property type="entry name" value="Leu-rich_rpt"/>
</dbReference>
<feature type="domain" description="Protein kinase" evidence="13">
    <location>
        <begin position="339"/>
        <end position="590"/>
    </location>
</feature>
<evidence type="ECO:0000256" key="9">
    <source>
        <dbReference type="ARBA" id="ARBA00022989"/>
    </source>
</evidence>
<keyword evidence="4 12" id="KW-0812">Transmembrane</keyword>
<dbReference type="eggNOG" id="ENOG502QQCZ">
    <property type="taxonomic scope" value="Eukaryota"/>
</dbReference>
<organism evidence="14">
    <name type="scientific">Oryza nivara</name>
    <name type="common">Indian wild rice</name>
    <name type="synonym">Oryza sativa f. spontanea</name>
    <dbReference type="NCBI Taxonomy" id="4536"/>
    <lineage>
        <taxon>Eukaryota</taxon>
        <taxon>Viridiplantae</taxon>
        <taxon>Streptophyta</taxon>
        <taxon>Embryophyta</taxon>
        <taxon>Tracheophyta</taxon>
        <taxon>Spermatophyta</taxon>
        <taxon>Magnoliopsida</taxon>
        <taxon>Liliopsida</taxon>
        <taxon>Poales</taxon>
        <taxon>Poaceae</taxon>
        <taxon>BOP clade</taxon>
        <taxon>Oryzoideae</taxon>
        <taxon>Oryzeae</taxon>
        <taxon>Oryzinae</taxon>
        <taxon>Oryza</taxon>
    </lineage>
</organism>
<dbReference type="Pfam" id="PF00560">
    <property type="entry name" value="LRR_1"/>
    <property type="match status" value="2"/>
</dbReference>
<accession>A0A0E0FUQ5</accession>
<dbReference type="EnsemblPlants" id="ONIVA01G39540.1">
    <property type="protein sequence ID" value="ONIVA01G39540.1"/>
    <property type="gene ID" value="ONIVA01G39540"/>
</dbReference>
<dbReference type="PANTHER" id="PTHR45631:SF204">
    <property type="entry name" value="OS01G0810800 PROTEIN"/>
    <property type="match status" value="1"/>
</dbReference>
<dbReference type="SUPFAM" id="SSF52058">
    <property type="entry name" value="L domain-like"/>
    <property type="match status" value="1"/>
</dbReference>
<evidence type="ECO:0000256" key="5">
    <source>
        <dbReference type="ARBA" id="ARBA00022737"/>
    </source>
</evidence>
<dbReference type="OMA" id="GWINPLF"/>
<reference evidence="14" key="2">
    <citation type="submission" date="2018-04" db="EMBL/GenBank/DDBJ databases">
        <title>OnivRS2 (Oryza nivara Reference Sequence Version 2).</title>
        <authorList>
            <person name="Zhang J."/>
            <person name="Kudrna D."/>
            <person name="Lee S."/>
            <person name="Talag J."/>
            <person name="Rajasekar S."/>
            <person name="Welchert J."/>
            <person name="Hsing Y.-I."/>
            <person name="Wing R.A."/>
        </authorList>
    </citation>
    <scope>NUCLEOTIDE SEQUENCE [LARGE SCALE GENOMIC DNA]</scope>
</reference>
<protein>
    <recommendedName>
        <fullName evidence="13">Protein kinase domain-containing protein</fullName>
    </recommendedName>
</protein>
<dbReference type="Pfam" id="PF00069">
    <property type="entry name" value="Pkinase"/>
    <property type="match status" value="1"/>
</dbReference>
<keyword evidence="15" id="KW-1185">Reference proteome</keyword>
<keyword evidence="7" id="KW-0418">Kinase</keyword>
<dbReference type="GO" id="GO:0004672">
    <property type="term" value="F:protein kinase activity"/>
    <property type="evidence" value="ECO:0007669"/>
    <property type="project" value="InterPro"/>
</dbReference>
<proteinExistence type="predicted"/>
<evidence type="ECO:0000256" key="7">
    <source>
        <dbReference type="ARBA" id="ARBA00022777"/>
    </source>
</evidence>
<feature type="binding site" evidence="11">
    <location>
        <position position="367"/>
    </location>
    <ligand>
        <name>ATP</name>
        <dbReference type="ChEBI" id="CHEBI:30616"/>
    </ligand>
</feature>
<dbReference type="PROSITE" id="PS50011">
    <property type="entry name" value="PROTEIN_KINASE_DOM"/>
    <property type="match status" value="1"/>
</dbReference>
<dbReference type="PROSITE" id="PS00108">
    <property type="entry name" value="PROTEIN_KINASE_ST"/>
    <property type="match status" value="1"/>
</dbReference>
<evidence type="ECO:0000256" key="12">
    <source>
        <dbReference type="SAM" id="Phobius"/>
    </source>
</evidence>
<evidence type="ECO:0000313" key="14">
    <source>
        <dbReference type="EnsemblPlants" id="ONIVA01G39540.1"/>
    </source>
</evidence>
<dbReference type="InterPro" id="IPR000719">
    <property type="entry name" value="Prot_kinase_dom"/>
</dbReference>
<dbReference type="Gene3D" id="3.30.200.20">
    <property type="entry name" value="Phosphorylase Kinase, domain 1"/>
    <property type="match status" value="1"/>
</dbReference>
<evidence type="ECO:0000256" key="1">
    <source>
        <dbReference type="ARBA" id="ARBA00004162"/>
    </source>
</evidence>
<dbReference type="InterPro" id="IPR017441">
    <property type="entry name" value="Protein_kinase_ATP_BS"/>
</dbReference>
<feature type="transmembrane region" description="Helical" evidence="12">
    <location>
        <begin position="279"/>
        <end position="301"/>
    </location>
</feature>
<evidence type="ECO:0000256" key="8">
    <source>
        <dbReference type="ARBA" id="ARBA00022840"/>
    </source>
</evidence>
<dbReference type="FunFam" id="3.30.200.20:FF:000394">
    <property type="entry name" value="Leucine-rich repeat receptor-like protein kinase"/>
    <property type="match status" value="1"/>
</dbReference>
<dbReference type="PROSITE" id="PS00107">
    <property type="entry name" value="PROTEIN_KINASE_ATP"/>
    <property type="match status" value="1"/>
</dbReference>
<keyword evidence="3" id="KW-0808">Transferase</keyword>
<dbReference type="InterPro" id="IPR024788">
    <property type="entry name" value="Malectin-like_Carb-bd_dom"/>
</dbReference>
<dbReference type="InterPro" id="IPR032675">
    <property type="entry name" value="LRR_dom_sf"/>
</dbReference>
<dbReference type="GO" id="GO:0005886">
    <property type="term" value="C:plasma membrane"/>
    <property type="evidence" value="ECO:0007669"/>
    <property type="project" value="UniProtKB-SubCell"/>
</dbReference>
<dbReference type="PROSITE" id="PS51450">
    <property type="entry name" value="LRR"/>
    <property type="match status" value="1"/>
</dbReference>
<evidence type="ECO:0000256" key="2">
    <source>
        <dbReference type="ARBA" id="ARBA00022614"/>
    </source>
</evidence>
<dbReference type="Gene3D" id="3.80.10.10">
    <property type="entry name" value="Ribonuclease Inhibitor"/>
    <property type="match status" value="1"/>
</dbReference>
<dbReference type="InterPro" id="IPR011009">
    <property type="entry name" value="Kinase-like_dom_sf"/>
</dbReference>
<dbReference type="PRINTS" id="PR00019">
    <property type="entry name" value="LEURICHRPT"/>
</dbReference>
<sequence length="646" mass="72820">MYPFLNLSMSVSCFTRKRFGAVDDFITRYPTDLFDRFWEAAQLYSYPWLNLTTNQTVNKLPGNDNFQVPTLILQKASTINSSFSWLNFSVRAGDNLNGQSLELLPIFHFAEIERNSPNRMFQIYSDGDQLHQAFSPSYLQVDSVYPRDRQFHETSKDAVQCAMKKLEWRSMFSKRVYLGRNLSASRLSGWINPLFRNMSLEILDLSHNNLSGTIPYNQVNSLKSLNLSYNQLSGSIPDHLFERYKAGLLELRLEGNPMCSNISESYCATQADKAKKNTATLLIAVIVPVVAIILVLILWMLCCKGKSKEHDDYDMYEEETPLHTDTRRFTYTELRTITNNFQSIIGKGGFGTVYHGILGNGEEVAVKVLRETSRALSKDFLPEVQTLSKVHHKNLVTFLGYCQNKKCLALVYDFMSRGNLQEVLRGGLEYLHESCTPAIVHRDVKTANILLDENLVAMISDYGLSRSYTPAHTHISTIAAGTVGYLHPEYHATFQLTVKADVYSFGIVLLEIITGQPSVLVDPEPVHLPNWVRQKIARGSIHDAVDSRLMHQYDATSVQSVIDLAMKCVGNVSIDRPSMTDIVIKLKECLLEGTGEKQLVSGSYKQKDAMDADIARQFHLLISGVPIVSSECISSGITELSYYSGR</sequence>
<dbReference type="Gene3D" id="1.10.510.10">
    <property type="entry name" value="Transferase(Phosphotransferase) domain 1"/>
    <property type="match status" value="1"/>
</dbReference>
<dbReference type="Gramene" id="ONIVA01G39540.1">
    <property type="protein sequence ID" value="ONIVA01G39540.1"/>
    <property type="gene ID" value="ONIVA01G39540"/>
</dbReference>
<evidence type="ECO:0000256" key="11">
    <source>
        <dbReference type="PROSITE-ProRule" id="PRU10141"/>
    </source>
</evidence>
<evidence type="ECO:0000256" key="3">
    <source>
        <dbReference type="ARBA" id="ARBA00022679"/>
    </source>
</evidence>
<evidence type="ECO:0000256" key="10">
    <source>
        <dbReference type="ARBA" id="ARBA00023136"/>
    </source>
</evidence>
<reference evidence="14" key="1">
    <citation type="submission" date="2015-04" db="UniProtKB">
        <authorList>
            <consortium name="EnsemblPlants"/>
        </authorList>
    </citation>
    <scope>IDENTIFICATION</scope>
    <source>
        <strain evidence="14">SL10</strain>
    </source>
</reference>
<dbReference type="PANTHER" id="PTHR45631">
    <property type="entry name" value="OS07G0107800 PROTEIN-RELATED"/>
    <property type="match status" value="1"/>
</dbReference>
<dbReference type="InterPro" id="IPR008271">
    <property type="entry name" value="Ser/Thr_kinase_AS"/>
</dbReference>
<dbReference type="SMART" id="SM00220">
    <property type="entry name" value="S_TKc"/>
    <property type="match status" value="1"/>
</dbReference>
<dbReference type="AlphaFoldDB" id="A0A0E0FUQ5"/>
<dbReference type="STRING" id="4536.A0A0E0FUQ5"/>
<dbReference type="Pfam" id="PF12819">
    <property type="entry name" value="Malectin_like"/>
    <property type="match status" value="1"/>
</dbReference>
<dbReference type="HOGENOM" id="CLU_000288_41_2_1"/>
<keyword evidence="10 12" id="KW-0472">Membrane</keyword>
<keyword evidence="9 12" id="KW-1133">Transmembrane helix</keyword>
<evidence type="ECO:0000256" key="4">
    <source>
        <dbReference type="ARBA" id="ARBA00022692"/>
    </source>
</evidence>
<name>A0A0E0FUQ5_ORYNI</name>
<keyword evidence="8 11" id="KW-0067">ATP-binding</keyword>
<keyword evidence="5" id="KW-0677">Repeat</keyword>
<dbReference type="GO" id="GO:0005524">
    <property type="term" value="F:ATP binding"/>
    <property type="evidence" value="ECO:0007669"/>
    <property type="project" value="UniProtKB-UniRule"/>
</dbReference>
<dbReference type="Proteomes" id="UP000006591">
    <property type="component" value="Chromosome 1"/>
</dbReference>
<comment type="subcellular location">
    <subcellularLocation>
        <location evidence="1">Cell membrane</location>
        <topology evidence="1">Single-pass membrane protein</topology>
    </subcellularLocation>
</comment>
<evidence type="ECO:0000259" key="13">
    <source>
        <dbReference type="PROSITE" id="PS50011"/>
    </source>
</evidence>
<evidence type="ECO:0000313" key="15">
    <source>
        <dbReference type="Proteomes" id="UP000006591"/>
    </source>
</evidence>
<keyword evidence="2" id="KW-0433">Leucine-rich repeat</keyword>
<evidence type="ECO:0000256" key="6">
    <source>
        <dbReference type="ARBA" id="ARBA00022741"/>
    </source>
</evidence>
<dbReference type="SUPFAM" id="SSF56112">
    <property type="entry name" value="Protein kinase-like (PK-like)"/>
    <property type="match status" value="1"/>
</dbReference>